<dbReference type="EMBL" id="JBHSAV010000094">
    <property type="protein sequence ID" value="MFC3978322.1"/>
    <property type="molecule type" value="Genomic_DNA"/>
</dbReference>
<evidence type="ECO:0000313" key="3">
    <source>
        <dbReference type="EMBL" id="MFC3978322.1"/>
    </source>
</evidence>
<keyword evidence="1" id="KW-1133">Transmembrane helix</keyword>
<feature type="chain" id="PRO_5046123875" evidence="2">
    <location>
        <begin position="31"/>
        <end position="109"/>
    </location>
</feature>
<keyword evidence="1" id="KW-0812">Transmembrane</keyword>
<feature type="signal peptide" evidence="2">
    <location>
        <begin position="1"/>
        <end position="30"/>
    </location>
</feature>
<gene>
    <name evidence="3" type="ORF">ACFOUP_18200</name>
</gene>
<evidence type="ECO:0000256" key="2">
    <source>
        <dbReference type="SAM" id="SignalP"/>
    </source>
</evidence>
<name>A0ABV8ETJ4_9BACT</name>
<evidence type="ECO:0000313" key="4">
    <source>
        <dbReference type="Proteomes" id="UP001595766"/>
    </source>
</evidence>
<proteinExistence type="predicted"/>
<sequence>MKKNRKNLRPISLLLLVMCLFTFSFNNASAFGSYESSKFQGSASTSDMTIAGEPVAVGAALGVMSLAVVASGVAFVLGVLDGINGSQIELLTDHELMFYNSNDFSEFDI</sequence>
<dbReference type="RefSeq" id="WP_241295123.1">
    <property type="nucleotide sequence ID" value="NZ_JAKZGR010000008.1"/>
</dbReference>
<reference evidence="4" key="1">
    <citation type="journal article" date="2019" name="Int. J. Syst. Evol. Microbiol.">
        <title>The Global Catalogue of Microorganisms (GCM) 10K type strain sequencing project: providing services to taxonomists for standard genome sequencing and annotation.</title>
        <authorList>
            <consortium name="The Broad Institute Genomics Platform"/>
            <consortium name="The Broad Institute Genome Sequencing Center for Infectious Disease"/>
            <person name="Wu L."/>
            <person name="Ma J."/>
        </authorList>
    </citation>
    <scope>NUCLEOTIDE SEQUENCE [LARGE SCALE GENOMIC DNA]</scope>
    <source>
        <strain evidence="4">CECT 8551</strain>
    </source>
</reference>
<accession>A0ABV8ETJ4</accession>
<feature type="transmembrane region" description="Helical" evidence="1">
    <location>
        <begin position="54"/>
        <end position="80"/>
    </location>
</feature>
<evidence type="ECO:0000256" key="1">
    <source>
        <dbReference type="SAM" id="Phobius"/>
    </source>
</evidence>
<keyword evidence="1" id="KW-0472">Membrane</keyword>
<protein>
    <submittedName>
        <fullName evidence="3">Uncharacterized protein</fullName>
    </submittedName>
</protein>
<dbReference type="Proteomes" id="UP001595766">
    <property type="component" value="Unassembled WGS sequence"/>
</dbReference>
<keyword evidence="2" id="KW-0732">Signal</keyword>
<organism evidence="3 4">
    <name type="scientific">Belliella kenyensis</name>
    <dbReference type="NCBI Taxonomy" id="1472724"/>
    <lineage>
        <taxon>Bacteria</taxon>
        <taxon>Pseudomonadati</taxon>
        <taxon>Bacteroidota</taxon>
        <taxon>Cytophagia</taxon>
        <taxon>Cytophagales</taxon>
        <taxon>Cyclobacteriaceae</taxon>
        <taxon>Belliella</taxon>
    </lineage>
</organism>
<comment type="caution">
    <text evidence="3">The sequence shown here is derived from an EMBL/GenBank/DDBJ whole genome shotgun (WGS) entry which is preliminary data.</text>
</comment>
<keyword evidence="4" id="KW-1185">Reference proteome</keyword>